<dbReference type="GO" id="GO:0043527">
    <property type="term" value="C:tRNA methyltransferase complex"/>
    <property type="evidence" value="ECO:0007669"/>
    <property type="project" value="TreeGrafter"/>
</dbReference>
<sequence>MRLRHVKEGHKILDEHPRVVTKPENMEGGLDKIFDNENELHIELGSGKGGFIRKLALMNPDINYLGFEMSTKVIFRWLNTIETEGVLPNYYIVHSKAEIAREIFSDNSVDRIYLNFSDPWPKPRHEKRRLTSPNHLDIYRRILKNEGELVFKTDNVDLFDYSLEVMAENGWDVVFQTHDLYGTDHVDDNVATEYEEKFVGEGKKICKLIARASLK</sequence>
<dbReference type="Gene3D" id="3.40.50.150">
    <property type="entry name" value="Vaccinia Virus protein VP39"/>
    <property type="match status" value="1"/>
</dbReference>
<dbReference type="AlphaFoldDB" id="A0A1M6GS10"/>
<accession>A0A1M6GS10</accession>
<comment type="function">
    <text evidence="2 7">Catalyzes the formation of N(7)-methylguanine at position 46 (m7G46) in tRNA.</text>
</comment>
<feature type="binding site" evidence="7">
    <location>
        <position position="154"/>
    </location>
    <ligand>
        <name>substrate</name>
    </ligand>
</feature>
<dbReference type="InterPro" id="IPR003358">
    <property type="entry name" value="tRNA_(Gua-N-7)_MeTrfase_Trmb"/>
</dbReference>
<dbReference type="InterPro" id="IPR055361">
    <property type="entry name" value="tRNA_methyltr_TrmB_bact"/>
</dbReference>
<keyword evidence="4 7" id="KW-0808">Transferase</keyword>
<comment type="caution">
    <text evidence="7">Lacks conserved residue(s) required for the propagation of feature annotation.</text>
</comment>
<evidence type="ECO:0000256" key="5">
    <source>
        <dbReference type="ARBA" id="ARBA00022691"/>
    </source>
</evidence>
<dbReference type="EC" id="2.1.1.33" evidence="7"/>
<dbReference type="OrthoDB" id="9802090at2"/>
<dbReference type="HAMAP" id="MF_01057">
    <property type="entry name" value="tRNA_methyltr_TrmB"/>
    <property type="match status" value="1"/>
</dbReference>
<dbReference type="Proteomes" id="UP000184052">
    <property type="component" value="Unassembled WGS sequence"/>
</dbReference>
<dbReference type="NCBIfam" id="TIGR00091">
    <property type="entry name" value="tRNA (guanosine(46)-N7)-methyltransferase TrmB"/>
    <property type="match status" value="1"/>
</dbReference>
<name>A0A1M6GS10_9FIRM</name>
<feature type="region of interest" description="Interaction with RNA" evidence="7">
    <location>
        <begin position="124"/>
        <end position="129"/>
    </location>
</feature>
<keyword evidence="6 7" id="KW-0819">tRNA processing</keyword>
<dbReference type="PANTHER" id="PTHR23417">
    <property type="entry name" value="3-DEOXY-D-MANNO-OCTULOSONIC-ACID TRANSFERASE/TRNA GUANINE-N 7 - -METHYLTRANSFERASE"/>
    <property type="match status" value="1"/>
</dbReference>
<evidence type="ECO:0000256" key="7">
    <source>
        <dbReference type="HAMAP-Rule" id="MF_01057"/>
    </source>
</evidence>
<dbReference type="STRING" id="1121476.SAMN02745751_01815"/>
<evidence type="ECO:0000256" key="1">
    <source>
        <dbReference type="ARBA" id="ARBA00000142"/>
    </source>
</evidence>
<evidence type="ECO:0000256" key="3">
    <source>
        <dbReference type="ARBA" id="ARBA00022603"/>
    </source>
</evidence>
<keyword evidence="5 7" id="KW-0949">S-adenosyl-L-methionine</keyword>
<dbReference type="RefSeq" id="WP_073049259.1">
    <property type="nucleotide sequence ID" value="NZ_FQZL01000011.1"/>
</dbReference>
<keyword evidence="3 7" id="KW-0489">Methyltransferase</keyword>
<organism evidence="8 9">
    <name type="scientific">Dethiosulfatibacter aminovorans DSM 17477</name>
    <dbReference type="NCBI Taxonomy" id="1121476"/>
    <lineage>
        <taxon>Bacteria</taxon>
        <taxon>Bacillati</taxon>
        <taxon>Bacillota</taxon>
        <taxon>Tissierellia</taxon>
        <taxon>Dethiosulfatibacter</taxon>
    </lineage>
</organism>
<dbReference type="CDD" id="cd02440">
    <property type="entry name" value="AdoMet_MTases"/>
    <property type="match status" value="1"/>
</dbReference>
<proteinExistence type="inferred from homology"/>
<feature type="binding site" evidence="7">
    <location>
        <position position="118"/>
    </location>
    <ligand>
        <name>S-adenosyl-L-methionine</name>
        <dbReference type="ChEBI" id="CHEBI:59789"/>
    </ligand>
</feature>
<protein>
    <recommendedName>
        <fullName evidence="7">tRNA (guanine-N(7)-)-methyltransferase</fullName>
        <ecNumber evidence="7">2.1.1.33</ecNumber>
    </recommendedName>
    <alternativeName>
        <fullName evidence="7">tRNA (guanine(46)-N(7))-methyltransferase</fullName>
    </alternativeName>
    <alternativeName>
        <fullName evidence="7">tRNA(m7G46)-methyltransferase</fullName>
    </alternativeName>
</protein>
<comment type="similarity">
    <text evidence="7">Belongs to the class I-like SAM-binding methyltransferase superfamily. TrmB family.</text>
</comment>
<evidence type="ECO:0000313" key="8">
    <source>
        <dbReference type="EMBL" id="SHJ12730.1"/>
    </source>
</evidence>
<comment type="pathway">
    <text evidence="7">tRNA modification; N(7)-methylguanine-tRNA biosynthesis.</text>
</comment>
<evidence type="ECO:0000256" key="2">
    <source>
        <dbReference type="ARBA" id="ARBA00003015"/>
    </source>
</evidence>
<dbReference type="PROSITE" id="PS51625">
    <property type="entry name" value="SAM_MT_TRMB"/>
    <property type="match status" value="1"/>
</dbReference>
<reference evidence="8 9" key="1">
    <citation type="submission" date="2016-11" db="EMBL/GenBank/DDBJ databases">
        <authorList>
            <person name="Jaros S."/>
            <person name="Januszkiewicz K."/>
            <person name="Wedrychowicz H."/>
        </authorList>
    </citation>
    <scope>NUCLEOTIDE SEQUENCE [LARGE SCALE GENOMIC DNA]</scope>
    <source>
        <strain evidence="8 9">DSM 17477</strain>
    </source>
</reference>
<feature type="binding site" evidence="7">
    <location>
        <position position="122"/>
    </location>
    <ligand>
        <name>substrate</name>
    </ligand>
</feature>
<dbReference type="SUPFAM" id="SSF53335">
    <property type="entry name" value="S-adenosyl-L-methionine-dependent methyltransferases"/>
    <property type="match status" value="1"/>
</dbReference>
<dbReference type="NCBIfam" id="NF001080">
    <property type="entry name" value="PRK00121.2-2"/>
    <property type="match status" value="1"/>
</dbReference>
<dbReference type="PANTHER" id="PTHR23417:SF14">
    <property type="entry name" value="PENTACOTRIPEPTIDE-REPEAT REGION OF PRORP DOMAIN-CONTAINING PROTEIN"/>
    <property type="match status" value="1"/>
</dbReference>
<dbReference type="EMBL" id="FQZL01000011">
    <property type="protein sequence ID" value="SHJ12730.1"/>
    <property type="molecule type" value="Genomic_DNA"/>
</dbReference>
<dbReference type="GO" id="GO:0008176">
    <property type="term" value="F:tRNA (guanine(46)-N7)-methyltransferase activity"/>
    <property type="evidence" value="ECO:0007669"/>
    <property type="project" value="UniProtKB-UniRule"/>
</dbReference>
<gene>
    <name evidence="7" type="primary">trmB</name>
    <name evidence="8" type="ORF">SAMN02745751_01815</name>
</gene>
<comment type="catalytic activity">
    <reaction evidence="1 7">
        <text>guanosine(46) in tRNA + S-adenosyl-L-methionine = N(7)-methylguanosine(46) in tRNA + S-adenosyl-L-homocysteine</text>
        <dbReference type="Rhea" id="RHEA:42708"/>
        <dbReference type="Rhea" id="RHEA-COMP:10188"/>
        <dbReference type="Rhea" id="RHEA-COMP:10189"/>
        <dbReference type="ChEBI" id="CHEBI:57856"/>
        <dbReference type="ChEBI" id="CHEBI:59789"/>
        <dbReference type="ChEBI" id="CHEBI:74269"/>
        <dbReference type="ChEBI" id="CHEBI:74480"/>
        <dbReference type="EC" id="2.1.1.33"/>
    </reaction>
</comment>
<evidence type="ECO:0000256" key="4">
    <source>
        <dbReference type="ARBA" id="ARBA00022679"/>
    </source>
</evidence>
<evidence type="ECO:0000256" key="6">
    <source>
        <dbReference type="ARBA" id="ARBA00022694"/>
    </source>
</evidence>
<dbReference type="UniPathway" id="UPA00989"/>
<feature type="binding site" evidence="7">
    <location>
        <position position="43"/>
    </location>
    <ligand>
        <name>S-adenosyl-L-methionine</name>
        <dbReference type="ChEBI" id="CHEBI:59789"/>
    </ligand>
</feature>
<feature type="binding site" evidence="7">
    <location>
        <position position="68"/>
    </location>
    <ligand>
        <name>S-adenosyl-L-methionine</name>
        <dbReference type="ChEBI" id="CHEBI:59789"/>
    </ligand>
</feature>
<keyword evidence="9" id="KW-1185">Reference proteome</keyword>
<dbReference type="InterPro" id="IPR029063">
    <property type="entry name" value="SAM-dependent_MTases_sf"/>
</dbReference>
<dbReference type="Pfam" id="PF02390">
    <property type="entry name" value="Methyltransf_4"/>
    <property type="match status" value="1"/>
</dbReference>
<feature type="binding site" evidence="7">
    <location>
        <begin position="192"/>
        <end position="195"/>
    </location>
    <ligand>
        <name>substrate</name>
    </ligand>
</feature>
<evidence type="ECO:0000313" key="9">
    <source>
        <dbReference type="Proteomes" id="UP000184052"/>
    </source>
</evidence>